<dbReference type="Proteomes" id="UP000007797">
    <property type="component" value="Unassembled WGS sequence"/>
</dbReference>
<evidence type="ECO:0000313" key="2">
    <source>
        <dbReference type="Proteomes" id="UP000007797"/>
    </source>
</evidence>
<reference evidence="2" key="1">
    <citation type="journal article" date="2011" name="Genome Res.">
        <title>Phylogeny-wide analysis of social amoeba genomes highlights ancient origins for complex intercellular communication.</title>
        <authorList>
            <person name="Heidel A.J."/>
            <person name="Lawal H.M."/>
            <person name="Felder M."/>
            <person name="Schilde C."/>
            <person name="Helps N.R."/>
            <person name="Tunggal B."/>
            <person name="Rivero F."/>
            <person name="John U."/>
            <person name="Schleicher M."/>
            <person name="Eichinger L."/>
            <person name="Platzer M."/>
            <person name="Noegel A.A."/>
            <person name="Schaap P."/>
            <person name="Gloeckner G."/>
        </authorList>
    </citation>
    <scope>NUCLEOTIDE SEQUENCE [LARGE SCALE GENOMIC DNA]</scope>
    <source>
        <strain evidence="2">SH3</strain>
    </source>
</reference>
<dbReference type="KEGG" id="dfa:DFA_05329"/>
<gene>
    <name evidence="1" type="ORF">DFA_05329</name>
</gene>
<organism evidence="1 2">
    <name type="scientific">Cavenderia fasciculata</name>
    <name type="common">Slime mold</name>
    <name type="synonym">Dictyostelium fasciculatum</name>
    <dbReference type="NCBI Taxonomy" id="261658"/>
    <lineage>
        <taxon>Eukaryota</taxon>
        <taxon>Amoebozoa</taxon>
        <taxon>Evosea</taxon>
        <taxon>Eumycetozoa</taxon>
        <taxon>Dictyostelia</taxon>
        <taxon>Acytosteliales</taxon>
        <taxon>Cavenderiaceae</taxon>
        <taxon>Cavenderia</taxon>
    </lineage>
</organism>
<accession>F4PKX5</accession>
<protein>
    <submittedName>
        <fullName evidence="1">Uncharacterized protein</fullName>
    </submittedName>
</protein>
<dbReference type="GeneID" id="14875695"/>
<dbReference type="AlphaFoldDB" id="F4PKX5"/>
<sequence>MGINYPHPVFSFVIEVTFTVRRDNDKHNIRDMAYDTEYHPLIADVAPKDKVKYQIN</sequence>
<keyword evidence="2" id="KW-1185">Reference proteome</keyword>
<dbReference type="EMBL" id="GL883008">
    <property type="protein sequence ID" value="EGG23197.1"/>
    <property type="molecule type" value="Genomic_DNA"/>
</dbReference>
<proteinExistence type="predicted"/>
<evidence type="ECO:0000313" key="1">
    <source>
        <dbReference type="EMBL" id="EGG23197.1"/>
    </source>
</evidence>
<dbReference type="RefSeq" id="XP_004361048.1">
    <property type="nucleotide sequence ID" value="XM_004360991.1"/>
</dbReference>
<name>F4PKX5_CACFS</name>